<keyword evidence="9" id="KW-1185">Reference proteome</keyword>
<dbReference type="InterPro" id="IPR016024">
    <property type="entry name" value="ARM-type_fold"/>
</dbReference>
<dbReference type="EMBL" id="CM035411">
    <property type="protein sequence ID" value="KAH7435689.1"/>
    <property type="molecule type" value="Genomic_DNA"/>
</dbReference>
<dbReference type="AlphaFoldDB" id="A0A8T2UHK5"/>
<dbReference type="PANTHER" id="PTHR12626:SF0">
    <property type="entry name" value="PROGRAMMED CELL DEATH PROTEIN 4"/>
    <property type="match status" value="1"/>
</dbReference>
<sequence length="716" mass="79027">MSSLEPFLTEEQRELLRSMSFGSNSGSELISSISSVPDPHSKHGKHAQSTNGSLKNDRRSHSGKGCRPKKGGAGGRGTWGSLLETDGEACMDRRDPNYDSEEEPYELVTIAAAESIVEYKIKVGQIIEEFFLTDNISEAAVSLKDLGCPMYHHYFVKKLISMALDRHDREKEMAAVLLSSLYADVISPEQVIKGFTKLVESADDLLIDIPDAVDILALFVARAIVDDILPPSFLQSAIKELPEEAKGRDVVHLAQKSYLSPPLHAEIVERRWGGSTLTTVELVKNKISALLNEYIESGDKAEACRCIRELNVPFFHHEVVKRTLILAMEKRNFESLVLSLLKEAADEGFITLSQMSKGFNRLADAIDDLSLDIVNAREVLPNLVSTAIKDGYLDSSYTIPMAAPKSVDKTDATDVAEVDPVVVFKQKATAIIQEYFLSDDVGEVIRSLEELSSPHLNAVFVKRVVTLAMDRKNREREMASVLLSSLYAEVISSEDVAKAFLLLLETTDDTALDCPDAANELALFLARTVVDDILAPLDLEELKEQLEPDSLGVNIVNTARALLAARHAGERILRCWGGGSGWAVEDAKDKIVKLLEEFEAGGVISEACQCIRDIDMPFFHHEVVKKALVMAMEKQNDKLLDLLQECANEGLITVNQMTKGFTRVADSVDDLALDIPDVKDKFTRYVEKAMSQGWLMQGVQESFKGLSIHGRANGKS</sequence>
<dbReference type="PROSITE" id="PS51366">
    <property type="entry name" value="MI"/>
    <property type="match status" value="4"/>
</dbReference>
<dbReference type="GO" id="GO:0045892">
    <property type="term" value="P:negative regulation of DNA-templated transcription"/>
    <property type="evidence" value="ECO:0007669"/>
    <property type="project" value="InterPro"/>
</dbReference>
<evidence type="ECO:0000256" key="5">
    <source>
        <dbReference type="ARBA" id="ARBA00023242"/>
    </source>
</evidence>
<feature type="domain" description="MI" evidence="7">
    <location>
        <begin position="118"/>
        <end position="239"/>
    </location>
</feature>
<feature type="domain" description="MI" evidence="7">
    <location>
        <begin position="282"/>
        <end position="403"/>
    </location>
</feature>
<dbReference type="Pfam" id="PF02847">
    <property type="entry name" value="MA3"/>
    <property type="match status" value="4"/>
</dbReference>
<dbReference type="FunFam" id="1.25.40.180:FF:000009">
    <property type="entry name" value="programmed cell death protein 4"/>
    <property type="match status" value="2"/>
</dbReference>
<evidence type="ECO:0000313" key="9">
    <source>
        <dbReference type="Proteomes" id="UP000825935"/>
    </source>
</evidence>
<reference evidence="8" key="1">
    <citation type="submission" date="2021-08" db="EMBL/GenBank/DDBJ databases">
        <title>WGS assembly of Ceratopteris richardii.</title>
        <authorList>
            <person name="Marchant D.B."/>
            <person name="Chen G."/>
            <person name="Jenkins J."/>
            <person name="Shu S."/>
            <person name="Leebens-Mack J."/>
            <person name="Grimwood J."/>
            <person name="Schmutz J."/>
            <person name="Soltis P."/>
            <person name="Soltis D."/>
            <person name="Chen Z.-H."/>
        </authorList>
    </citation>
    <scope>NUCLEOTIDE SEQUENCE</scope>
    <source>
        <strain evidence="8">Whitten #5841</strain>
        <tissue evidence="8">Leaf</tissue>
    </source>
</reference>
<feature type="compositionally biased region" description="Low complexity" evidence="6">
    <location>
        <begin position="20"/>
        <end position="35"/>
    </location>
</feature>
<comment type="similarity">
    <text evidence="2">Belongs to the PDCD4 family.</text>
</comment>
<comment type="caution">
    <text evidence="8">The sequence shown here is derived from an EMBL/GenBank/DDBJ whole genome shotgun (WGS) entry which is preliminary data.</text>
</comment>
<feature type="domain" description="MI" evidence="7">
    <location>
        <begin position="423"/>
        <end position="544"/>
    </location>
</feature>
<dbReference type="SUPFAM" id="SSF48371">
    <property type="entry name" value="ARM repeat"/>
    <property type="match status" value="4"/>
</dbReference>
<feature type="compositionally biased region" description="Basic residues" evidence="6">
    <location>
        <begin position="61"/>
        <end position="70"/>
    </location>
</feature>
<accession>A0A8T2UHK5</accession>
<evidence type="ECO:0000256" key="3">
    <source>
        <dbReference type="ARBA" id="ARBA00022490"/>
    </source>
</evidence>
<evidence type="ECO:0000256" key="1">
    <source>
        <dbReference type="ARBA" id="ARBA00004496"/>
    </source>
</evidence>
<keyword evidence="5" id="KW-0539">Nucleus</keyword>
<evidence type="ECO:0000259" key="7">
    <source>
        <dbReference type="PROSITE" id="PS51366"/>
    </source>
</evidence>
<gene>
    <name evidence="8" type="ORF">KP509_06G075400</name>
</gene>
<keyword evidence="4" id="KW-0677">Repeat</keyword>
<evidence type="ECO:0000256" key="4">
    <source>
        <dbReference type="ARBA" id="ARBA00022737"/>
    </source>
</evidence>
<dbReference type="OMA" id="ACECIRD"/>
<dbReference type="InterPro" id="IPR039778">
    <property type="entry name" value="PDCD4"/>
</dbReference>
<feature type="domain" description="MI" evidence="7">
    <location>
        <begin position="586"/>
        <end position="705"/>
    </location>
</feature>
<dbReference type="GO" id="GO:0005737">
    <property type="term" value="C:cytoplasm"/>
    <property type="evidence" value="ECO:0007669"/>
    <property type="project" value="UniProtKB-SubCell"/>
</dbReference>
<dbReference type="PANTHER" id="PTHR12626">
    <property type="entry name" value="PROGRAMMED CELL DEATH 4"/>
    <property type="match status" value="1"/>
</dbReference>
<keyword evidence="3" id="KW-0963">Cytoplasm</keyword>
<dbReference type="EMBL" id="CM035411">
    <property type="protein sequence ID" value="KAH7435690.1"/>
    <property type="molecule type" value="Genomic_DNA"/>
</dbReference>
<organism evidence="8 9">
    <name type="scientific">Ceratopteris richardii</name>
    <name type="common">Triangle waterfern</name>
    <dbReference type="NCBI Taxonomy" id="49495"/>
    <lineage>
        <taxon>Eukaryota</taxon>
        <taxon>Viridiplantae</taxon>
        <taxon>Streptophyta</taxon>
        <taxon>Embryophyta</taxon>
        <taxon>Tracheophyta</taxon>
        <taxon>Polypodiopsida</taxon>
        <taxon>Polypodiidae</taxon>
        <taxon>Polypodiales</taxon>
        <taxon>Pteridineae</taxon>
        <taxon>Pteridaceae</taxon>
        <taxon>Parkerioideae</taxon>
        <taxon>Ceratopteris</taxon>
    </lineage>
</organism>
<dbReference type="SMART" id="SM00544">
    <property type="entry name" value="MA3"/>
    <property type="match status" value="4"/>
</dbReference>
<evidence type="ECO:0000313" key="8">
    <source>
        <dbReference type="EMBL" id="KAH7435691.1"/>
    </source>
</evidence>
<dbReference type="Proteomes" id="UP000825935">
    <property type="component" value="Chromosome 6"/>
</dbReference>
<evidence type="ECO:0000256" key="2">
    <source>
        <dbReference type="ARBA" id="ARBA00005497"/>
    </source>
</evidence>
<dbReference type="EMBL" id="CM035411">
    <property type="protein sequence ID" value="KAH7435691.1"/>
    <property type="molecule type" value="Genomic_DNA"/>
</dbReference>
<comment type="subcellular location">
    <subcellularLocation>
        <location evidence="1">Cytoplasm</location>
    </subcellularLocation>
</comment>
<feature type="region of interest" description="Disordered" evidence="6">
    <location>
        <begin position="18"/>
        <end position="83"/>
    </location>
</feature>
<name>A0A8T2UHK5_CERRI</name>
<protein>
    <recommendedName>
        <fullName evidence="7">MI domain-containing protein</fullName>
    </recommendedName>
</protein>
<evidence type="ECO:0000256" key="6">
    <source>
        <dbReference type="SAM" id="MobiDB-lite"/>
    </source>
</evidence>
<dbReference type="OrthoDB" id="414546at2759"/>
<proteinExistence type="inferred from homology"/>
<dbReference type="Gene3D" id="1.25.40.180">
    <property type="match status" value="4"/>
</dbReference>
<dbReference type="InterPro" id="IPR003891">
    <property type="entry name" value="Initiation_fac_eIF4g_MI"/>
</dbReference>